<dbReference type="InterPro" id="IPR004871">
    <property type="entry name" value="RSE1/DDB1/CPSF1_C"/>
</dbReference>
<accession>A0A6A6GYS3</accession>
<evidence type="ECO:0000256" key="3">
    <source>
        <dbReference type="SAM" id="MobiDB-lite"/>
    </source>
</evidence>
<dbReference type="Proteomes" id="UP000800092">
    <property type="component" value="Unassembled WGS sequence"/>
</dbReference>
<evidence type="ECO:0000313" key="8">
    <source>
        <dbReference type="Proteomes" id="UP000800092"/>
    </source>
</evidence>
<comment type="subcellular location">
    <subcellularLocation>
        <location evidence="1">Nucleus</location>
    </subcellularLocation>
</comment>
<reference evidence="7" key="1">
    <citation type="journal article" date="2020" name="Stud. Mycol.">
        <title>101 Dothideomycetes genomes: a test case for predicting lifestyles and emergence of pathogens.</title>
        <authorList>
            <person name="Haridas S."/>
            <person name="Albert R."/>
            <person name="Binder M."/>
            <person name="Bloem J."/>
            <person name="Labutti K."/>
            <person name="Salamov A."/>
            <person name="Andreopoulos B."/>
            <person name="Baker S."/>
            <person name="Barry K."/>
            <person name="Bills G."/>
            <person name="Bluhm B."/>
            <person name="Cannon C."/>
            <person name="Castanera R."/>
            <person name="Culley D."/>
            <person name="Daum C."/>
            <person name="Ezra D."/>
            <person name="Gonzalez J."/>
            <person name="Henrissat B."/>
            <person name="Kuo A."/>
            <person name="Liang C."/>
            <person name="Lipzen A."/>
            <person name="Lutzoni F."/>
            <person name="Magnuson J."/>
            <person name="Mondo S."/>
            <person name="Nolan M."/>
            <person name="Ohm R."/>
            <person name="Pangilinan J."/>
            <person name="Park H.-J."/>
            <person name="Ramirez L."/>
            <person name="Alfaro M."/>
            <person name="Sun H."/>
            <person name="Tritt A."/>
            <person name="Yoshinaga Y."/>
            <person name="Zwiers L.-H."/>
            <person name="Turgeon B."/>
            <person name="Goodwin S."/>
            <person name="Spatafora J."/>
            <person name="Crous P."/>
            <person name="Grigoriev I."/>
        </authorList>
    </citation>
    <scope>NUCLEOTIDE SEQUENCE</scope>
    <source>
        <strain evidence="7">Tuck. ex Michener</strain>
    </source>
</reference>
<dbReference type="Pfam" id="PF10433">
    <property type="entry name" value="Beta-prop_RSE1_1st"/>
    <property type="match status" value="1"/>
</dbReference>
<dbReference type="InterPro" id="IPR018846">
    <property type="entry name" value="Beta-prop_RSE1/DDB1/CPSF1_1st"/>
</dbReference>
<dbReference type="InterPro" id="IPR050358">
    <property type="entry name" value="RSE1/DDB1/CFT1"/>
</dbReference>
<feature type="region of interest" description="Disordered" evidence="3">
    <location>
        <begin position="1271"/>
        <end position="1299"/>
    </location>
</feature>
<evidence type="ECO:0000259" key="4">
    <source>
        <dbReference type="Pfam" id="PF03178"/>
    </source>
</evidence>
<keyword evidence="8" id="KW-1185">Reference proteome</keyword>
<evidence type="ECO:0000259" key="5">
    <source>
        <dbReference type="Pfam" id="PF10433"/>
    </source>
</evidence>
<feature type="domain" description="RSE1/DDB1/CPSF1 C-terminal" evidence="4">
    <location>
        <begin position="1019"/>
        <end position="1375"/>
    </location>
</feature>
<keyword evidence="2" id="KW-0539">Nucleus</keyword>
<organism evidence="7 8">
    <name type="scientific">Viridothelium virens</name>
    <name type="common">Speckled blister lichen</name>
    <name type="synonym">Trypethelium virens</name>
    <dbReference type="NCBI Taxonomy" id="1048519"/>
    <lineage>
        <taxon>Eukaryota</taxon>
        <taxon>Fungi</taxon>
        <taxon>Dikarya</taxon>
        <taxon>Ascomycota</taxon>
        <taxon>Pezizomycotina</taxon>
        <taxon>Dothideomycetes</taxon>
        <taxon>Dothideomycetes incertae sedis</taxon>
        <taxon>Trypetheliales</taxon>
        <taxon>Trypetheliaceae</taxon>
        <taxon>Viridothelium</taxon>
    </lineage>
</organism>
<evidence type="ECO:0000256" key="2">
    <source>
        <dbReference type="ARBA" id="ARBA00023242"/>
    </source>
</evidence>
<evidence type="ECO:0000259" key="6">
    <source>
        <dbReference type="Pfam" id="PF23726"/>
    </source>
</evidence>
<dbReference type="GO" id="GO:0003676">
    <property type="term" value="F:nucleic acid binding"/>
    <property type="evidence" value="ECO:0007669"/>
    <property type="project" value="InterPro"/>
</dbReference>
<proteinExistence type="predicted"/>
<dbReference type="Pfam" id="PF23726">
    <property type="entry name" value="Beta-prop_RSE1_2nd"/>
    <property type="match status" value="1"/>
</dbReference>
<dbReference type="FunFam" id="2.130.10.10:FF:000625">
    <property type="entry name" value="mRNA cleavage and polyadenylation factor subunit"/>
    <property type="match status" value="1"/>
</dbReference>
<sequence>MLCYTELIPPTAIEQSVVLPFTSPKATNLIVAKTSLLQIFELKNVTELTTRPADGAQDNNTVEGSLSTQRSESRTKLVLVSEHVVSGVITSLARINIQNSKSGGSALLVSFQDAKLSLLEWDPEYYGLSTISVHYYEGEDLQGAPWTPPTGQYYNYLKADPSSRCATLKFGARHLAILPFRQPGDDLVEDFDPDIDEPPAKDKTAAALAEEAEEHKTPYASSFVLPLTALDPALVHPIHLDFLYEYREPTFGIVSSLKEPSSALLEERKDVVNYNVYTLDLDQRASTTLLSVSGLPSDIFELVPLPLPVGGALLVGSNEFIHVDQAGNTSAVAVNDFARQCSAFPMADQSDLGLKLEGCAIEQFGADNGDTLIVLHSGELAILSFKIDGRSVSGLSVHKVSQDQGGALPGTRPSCISNLGRGKLFVGSEEGDSAVLGWSYKAPQLTRKRSHAQMLEDDADVDFNEEDLEDLDDDLYGGGSAAPKQQISSAGPTSPTYYLFKIHDTLTNLGPASAVAIGKASALRTYQEDTNVNEARAHQELLVSAGRGQAGAITILNRTVGPKSARYQSIAGARDLWSVYARASAPKGMPQPANGQVDAEAALSSDSNYARFVIVSKRSQDDVEESIVLKVTETSLEEMKDSDFEFDAGATIDVGTLARGTRIVQILKSEVRSYNHDFGLEQILPIVDESSDAELKVVSTSFADPYLFIRRDDSGIMILKADERGEIDELEKAEFISKNKWSSGSLYRTTDSVDSTLLYLLGADGGLKIFNLPDLSVPIYSIASLSYLPPVLVPGEVPRRSAAREQLAEVLVADLGDASSKSPHLIVRTSWDDVTIYKPYHFPETDTGQPFTSNLRWRKLDQPLMANWADSDDFLAEEGSRLQYLADIGGYSAVFVKGPTSSLIIKEASSAPRILEVQTPDIQGLTTFHTARCERGFAYIGQDDKLHEAQLPPQTKYGQTGWATRKLQIQEDVLGICFHEKQNVYALGTSKPTDFKLSEADTYKEYGREDSDTLPKVDQSSLKLLDPNTWTVIDEHSLVPFETIMSMQTMVLETSEATHDRKELVVVGTTFVRGEDLATRGRIYIFDIVDVVPEPGRPETNKNLKLFAQEEVQGAVSAITSIGSQGCFAIAQGQKIMVRGIKEDGLLTPTILPVAFLDAQCYTSVLKNLPHTGYCLIGDALKGVWFAGYTEEPYRMVLFGKGRSSMETINAEFLPNDKQLHFAVADADSNLHILQFDPDHPKSLSGQRLLHKSTFHTGHFPSTMTLVSFPTPTHQSTTTTNSIPNGTAADHPMPDAHDSHPPHTYSILLSTQSGALAHLTPLSEPAYRRLGALQTALTPVLEHAAGLNPRAYRAVETEQGLGSRGVVDGGLVRRIWELGSQRRAEVLGRCGIEGWEIREDLQVCGKGGLGGLL</sequence>
<evidence type="ECO:0000313" key="7">
    <source>
        <dbReference type="EMBL" id="KAF2230741.1"/>
    </source>
</evidence>
<feature type="domain" description="RSE1/DDB1/CPSF1 first beta-propeller" evidence="5">
    <location>
        <begin position="69"/>
        <end position="438"/>
    </location>
</feature>
<evidence type="ECO:0000256" key="1">
    <source>
        <dbReference type="ARBA" id="ARBA00004123"/>
    </source>
</evidence>
<dbReference type="InterPro" id="IPR058543">
    <property type="entry name" value="Beta-prop_RSE1/DDB1/CPSF1_2nd"/>
</dbReference>
<dbReference type="GO" id="GO:0005634">
    <property type="term" value="C:nucleus"/>
    <property type="evidence" value="ECO:0007669"/>
    <property type="project" value="UniProtKB-SubCell"/>
</dbReference>
<dbReference type="EMBL" id="ML991836">
    <property type="protein sequence ID" value="KAF2230741.1"/>
    <property type="molecule type" value="Genomic_DNA"/>
</dbReference>
<dbReference type="OrthoDB" id="6109at2759"/>
<feature type="compositionally biased region" description="Low complexity" evidence="3">
    <location>
        <begin position="1271"/>
        <end position="1284"/>
    </location>
</feature>
<protein>
    <recommendedName>
        <fullName evidence="9">Protein CFT1</fullName>
    </recommendedName>
</protein>
<dbReference type="PANTHER" id="PTHR10644">
    <property type="entry name" value="DNA REPAIR/RNA PROCESSING CPSF FAMILY"/>
    <property type="match status" value="1"/>
</dbReference>
<dbReference type="InterPro" id="IPR015943">
    <property type="entry name" value="WD40/YVTN_repeat-like_dom_sf"/>
</dbReference>
<dbReference type="Pfam" id="PF03178">
    <property type="entry name" value="CPSF_A"/>
    <property type="match status" value="1"/>
</dbReference>
<feature type="domain" description="RSE1/DDB1/CPSF1 second beta-propeller" evidence="6">
    <location>
        <begin position="570"/>
        <end position="950"/>
    </location>
</feature>
<dbReference type="Gene3D" id="2.130.10.10">
    <property type="entry name" value="YVTN repeat-like/Quinoprotein amine dehydrogenase"/>
    <property type="match status" value="3"/>
</dbReference>
<name>A0A6A6GYS3_VIRVR</name>
<evidence type="ECO:0008006" key="9">
    <source>
        <dbReference type="Google" id="ProtNLM"/>
    </source>
</evidence>
<gene>
    <name evidence="7" type="ORF">EV356DRAFT_508202</name>
</gene>